<reference evidence="2 3" key="1">
    <citation type="journal article" date="2017" name="Int. J. Syst. Evol. Microbiol.">
        <title>Roseitalea porphyridii gen. nov., sp. nov., isolated from a red alga, and reclassification of Hoeflea suaedae Chung et al. 2013 as Pseudohoeflea suaedae gen. nov., comb. nov.</title>
        <authorList>
            <person name="Hyeon J.W."/>
            <person name="Jeong S.E."/>
            <person name="Baek K."/>
            <person name="Jeon C.O."/>
        </authorList>
    </citation>
    <scope>NUCLEOTIDE SEQUENCE [LARGE SCALE GENOMIC DNA]</scope>
    <source>
        <strain evidence="2 3">MA7-20</strain>
    </source>
</reference>
<dbReference type="Proteomes" id="UP000293719">
    <property type="component" value="Chromosome"/>
</dbReference>
<dbReference type="RefSeq" id="WP_131615124.1">
    <property type="nucleotide sequence ID" value="NZ_CP036532.1"/>
</dbReference>
<gene>
    <name evidence="2" type="ORF">E0E05_01715</name>
</gene>
<feature type="chain" id="PRO_5020564396" evidence="1">
    <location>
        <begin position="31"/>
        <end position="688"/>
    </location>
</feature>
<evidence type="ECO:0000313" key="3">
    <source>
        <dbReference type="Proteomes" id="UP000293719"/>
    </source>
</evidence>
<dbReference type="GeneID" id="90765999"/>
<protein>
    <submittedName>
        <fullName evidence="2">Uncharacterized protein</fullName>
    </submittedName>
</protein>
<dbReference type="KEGG" id="rpod:E0E05_01715"/>
<dbReference type="EMBL" id="CP036532">
    <property type="protein sequence ID" value="QBK29422.1"/>
    <property type="molecule type" value="Genomic_DNA"/>
</dbReference>
<keyword evidence="1" id="KW-0732">Signal</keyword>
<organism evidence="2 3">
    <name type="scientific">Roseitalea porphyridii</name>
    <dbReference type="NCBI Taxonomy" id="1852022"/>
    <lineage>
        <taxon>Bacteria</taxon>
        <taxon>Pseudomonadati</taxon>
        <taxon>Pseudomonadota</taxon>
        <taxon>Alphaproteobacteria</taxon>
        <taxon>Hyphomicrobiales</taxon>
        <taxon>Ahrensiaceae</taxon>
        <taxon>Roseitalea</taxon>
    </lineage>
</organism>
<evidence type="ECO:0000256" key="1">
    <source>
        <dbReference type="SAM" id="SignalP"/>
    </source>
</evidence>
<feature type="signal peptide" evidence="1">
    <location>
        <begin position="1"/>
        <end position="30"/>
    </location>
</feature>
<accession>A0A4P6UWF8</accession>
<proteinExistence type="predicted"/>
<evidence type="ECO:0000313" key="2">
    <source>
        <dbReference type="EMBL" id="QBK29422.1"/>
    </source>
</evidence>
<sequence length="688" mass="71789">MLRFSLASHAMVRALGGIALGGLAASPAAADPAIVEQWVARAAESAVIDLTVDDIGHDPQADRTTVTGLSIELSLDEMARVVGAMVGASEDAETGPAGAVTYRLRFPAISFDGLAAEGGYLSADAVEADVLLVDAEIDVGDADIGPTSAIYEGLSITDLRWAQWPEVSAHHDRPASQFLPPLRALTDVSFARMSINQVIARSAIPDRDGEVVQRIDGIGLSDAAGGDIGRLTVEAYAMSAPDEESGEPVAVAAGPISATDYNYGTMIDVMFGDTNTDDYATAVGAFSVADMRVSAPGDGLSLRIDAIAANDIGVRTPQTDILSYLDALIVAGRADPDFEPEAEALIRFVGAIYGAFRLGEFEVSGIVFDTDDEASGLLAAYGLRDLSAAGLGSAYLRGLDVRGKDGEHIRYDQFEVNEIGFPALEALIALGMASEDGEPPAELVLAALPTLGRIINAGVRVRVPEQDTDFALDGSVFEMSDHIGPIPTRLALTVDRLRVNVADLEPQMREAIAGLGYDQLVLSADMLARWEAATSDVHLEAAAELAEGGRLALEGLIGGVPRLIFEKPDQTAAMALLGATFKRLDARFDDASIVERGIALAAAEQDESPEAIRAQLSAIVPVMLAELGDAELAARATAAIGQLVDNGTPVALSIGAPSPVPLVALGMSMRSNPASIVDALEIDVTNPQ</sequence>
<name>A0A4P6UWF8_9HYPH</name>
<dbReference type="OrthoDB" id="7824623at2"/>
<dbReference type="AlphaFoldDB" id="A0A4P6UWF8"/>
<keyword evidence="3" id="KW-1185">Reference proteome</keyword>